<sequence length="219" mass="24148">MLFSQILLIVFAVVIRPTPSASAHITHITTEEPEQTGKAVEQDSKLAIKPDPKLSLEHPPALPGKTSASHPSSSQMSIIPISHTDGSTQSSTGGEPSSSGLGNEAVEHNPIRIAQINQPAEMAENNIPALLNDVNHVHLDNGLIDLQDEHPLLPDLGDQDRLLFWDNLNQFGGNLLVIFAWDLFAKAFQNYLDFEIALLIRLAFFLFNIFDMLGEYFFI</sequence>
<evidence type="ECO:0000313" key="4">
    <source>
        <dbReference type="EMBL" id="KAA1122853.1"/>
    </source>
</evidence>
<dbReference type="Proteomes" id="UP000324748">
    <property type="component" value="Unassembled WGS sequence"/>
</dbReference>
<evidence type="ECO:0000313" key="5">
    <source>
        <dbReference type="Proteomes" id="UP000324748"/>
    </source>
</evidence>
<evidence type="ECO:0000313" key="6">
    <source>
        <dbReference type="Proteomes" id="UP000325313"/>
    </source>
</evidence>
<dbReference type="EMBL" id="VDEP01000214">
    <property type="protein sequence ID" value="KAA1122853.1"/>
    <property type="molecule type" value="Genomic_DNA"/>
</dbReference>
<evidence type="ECO:0000256" key="1">
    <source>
        <dbReference type="SAM" id="MobiDB-lite"/>
    </source>
</evidence>
<dbReference type="EMBL" id="VSWC01000118">
    <property type="protein sequence ID" value="KAA1083798.1"/>
    <property type="molecule type" value="Genomic_DNA"/>
</dbReference>
<evidence type="ECO:0000256" key="2">
    <source>
        <dbReference type="SAM" id="SignalP"/>
    </source>
</evidence>
<feature type="chain" id="PRO_5033474745" evidence="2">
    <location>
        <begin position="23"/>
        <end position="219"/>
    </location>
</feature>
<feature type="region of interest" description="Disordered" evidence="1">
    <location>
        <begin position="51"/>
        <end position="104"/>
    </location>
</feature>
<proteinExistence type="predicted"/>
<name>A0A5B0RCP8_PUCGR</name>
<dbReference type="AlphaFoldDB" id="A0A5B0RCP8"/>
<reference evidence="5 6" key="1">
    <citation type="submission" date="2019-05" db="EMBL/GenBank/DDBJ databases">
        <title>Emergence of the Ug99 lineage of the wheat stem rust pathogen through somatic hybridization.</title>
        <authorList>
            <person name="Li F."/>
            <person name="Upadhyaya N.M."/>
            <person name="Sperschneider J."/>
            <person name="Matny O."/>
            <person name="Nguyen-Phuc H."/>
            <person name="Mago R."/>
            <person name="Raley C."/>
            <person name="Miller M.E."/>
            <person name="Silverstein K.A.T."/>
            <person name="Henningsen E."/>
            <person name="Hirsch C.D."/>
            <person name="Visser B."/>
            <person name="Pretorius Z.A."/>
            <person name="Steffenson B.J."/>
            <person name="Schwessinger B."/>
            <person name="Dodds P.N."/>
            <person name="Figueroa M."/>
        </authorList>
    </citation>
    <scope>NUCLEOTIDE SEQUENCE [LARGE SCALE GENOMIC DNA]</scope>
    <source>
        <strain evidence="3">21-0</strain>
        <strain evidence="4 6">Ug99</strain>
    </source>
</reference>
<gene>
    <name evidence="3" type="ORF">PGT21_007249</name>
    <name evidence="4" type="ORF">PGTUg99_002155</name>
</gene>
<feature type="signal peptide" evidence="2">
    <location>
        <begin position="1"/>
        <end position="22"/>
    </location>
</feature>
<evidence type="ECO:0000313" key="3">
    <source>
        <dbReference type="EMBL" id="KAA1083798.1"/>
    </source>
</evidence>
<keyword evidence="5" id="KW-1185">Reference proteome</keyword>
<dbReference type="Proteomes" id="UP000325313">
    <property type="component" value="Unassembled WGS sequence"/>
</dbReference>
<organism evidence="4 6">
    <name type="scientific">Puccinia graminis f. sp. tritici</name>
    <dbReference type="NCBI Taxonomy" id="56615"/>
    <lineage>
        <taxon>Eukaryota</taxon>
        <taxon>Fungi</taxon>
        <taxon>Dikarya</taxon>
        <taxon>Basidiomycota</taxon>
        <taxon>Pucciniomycotina</taxon>
        <taxon>Pucciniomycetes</taxon>
        <taxon>Pucciniales</taxon>
        <taxon>Pucciniaceae</taxon>
        <taxon>Puccinia</taxon>
    </lineage>
</organism>
<feature type="compositionally biased region" description="Polar residues" evidence="1">
    <location>
        <begin position="84"/>
        <end position="101"/>
    </location>
</feature>
<keyword evidence="2" id="KW-0732">Signal</keyword>
<comment type="caution">
    <text evidence="4">The sequence shown here is derived from an EMBL/GenBank/DDBJ whole genome shotgun (WGS) entry which is preliminary data.</text>
</comment>
<feature type="compositionally biased region" description="Low complexity" evidence="1">
    <location>
        <begin position="67"/>
        <end position="83"/>
    </location>
</feature>
<accession>A0A5B0RCP8</accession>
<protein>
    <submittedName>
        <fullName evidence="4">Uncharacterized protein</fullName>
    </submittedName>
</protein>